<proteinExistence type="inferred from homology"/>
<dbReference type="InterPro" id="IPR003369">
    <property type="entry name" value="TatA/B/E"/>
</dbReference>
<feature type="compositionally biased region" description="Low complexity" evidence="10">
    <location>
        <begin position="123"/>
        <end position="167"/>
    </location>
</feature>
<dbReference type="Proteomes" id="UP001235269">
    <property type="component" value="Unassembled WGS sequence"/>
</dbReference>
<comment type="similarity">
    <text evidence="9">Belongs to the TatB family.</text>
</comment>
<comment type="subunit">
    <text evidence="9">The Tat system comprises two distinct complexes: a TatABC complex, containing multiple copies of TatA, TatB and TatC subunits, and a separate TatA complex, containing only TatA subunits. Substrates initially bind to the TatABC complex, which probably triggers association of the separate TatA complex to form the active translocon.</text>
</comment>
<keyword evidence="5 9" id="KW-0653">Protein transport</keyword>
<evidence type="ECO:0000256" key="3">
    <source>
        <dbReference type="ARBA" id="ARBA00022475"/>
    </source>
</evidence>
<evidence type="ECO:0000256" key="7">
    <source>
        <dbReference type="ARBA" id="ARBA00023010"/>
    </source>
</evidence>
<organism evidence="12 13">
    <name type="scientific">Rhizobium paknamense</name>
    <dbReference type="NCBI Taxonomy" id="1206817"/>
    <lineage>
        <taxon>Bacteria</taxon>
        <taxon>Pseudomonadati</taxon>
        <taxon>Pseudomonadota</taxon>
        <taxon>Alphaproteobacteria</taxon>
        <taxon>Hyphomicrobiales</taxon>
        <taxon>Rhizobiaceae</taxon>
        <taxon>Rhizobium/Agrobacterium group</taxon>
        <taxon>Rhizobium</taxon>
    </lineage>
</organism>
<keyword evidence="8 9" id="KW-0472">Membrane</keyword>
<evidence type="ECO:0000313" key="13">
    <source>
        <dbReference type="Proteomes" id="UP001235269"/>
    </source>
</evidence>
<evidence type="ECO:0000256" key="2">
    <source>
        <dbReference type="ARBA" id="ARBA00022448"/>
    </source>
</evidence>
<gene>
    <name evidence="9" type="primary">tatB</name>
    <name evidence="12" type="ORF">QO005_003554</name>
</gene>
<feature type="compositionally biased region" description="Low complexity" evidence="10">
    <location>
        <begin position="182"/>
        <end position="192"/>
    </location>
</feature>
<feature type="region of interest" description="Disordered" evidence="10">
    <location>
        <begin position="96"/>
        <end position="206"/>
    </location>
</feature>
<comment type="subcellular location">
    <subcellularLocation>
        <location evidence="9">Cell membrane</location>
        <topology evidence="9">Single-pass membrane protein</topology>
    </subcellularLocation>
    <subcellularLocation>
        <location evidence="1">Membrane</location>
        <topology evidence="1">Single-pass membrane protein</topology>
    </subcellularLocation>
</comment>
<evidence type="ECO:0000256" key="1">
    <source>
        <dbReference type="ARBA" id="ARBA00004167"/>
    </source>
</evidence>
<evidence type="ECO:0000256" key="4">
    <source>
        <dbReference type="ARBA" id="ARBA00022692"/>
    </source>
</evidence>
<evidence type="ECO:0000256" key="6">
    <source>
        <dbReference type="ARBA" id="ARBA00022989"/>
    </source>
</evidence>
<comment type="function">
    <text evidence="9">Part of the twin-arginine translocation (Tat) system that transports large folded proteins containing a characteristic twin-arginine motif in their signal peptide across membranes. Together with TatC, TatB is part of a receptor directly interacting with Tat signal peptides. TatB may form an oligomeric binding site that transiently accommodates folded Tat precursor proteins before their translocation.</text>
</comment>
<keyword evidence="3 9" id="KW-1003">Cell membrane</keyword>
<keyword evidence="2 9" id="KW-0813">Transport</keyword>
<dbReference type="EMBL" id="JAUSWH010000013">
    <property type="protein sequence ID" value="MDQ0457205.1"/>
    <property type="molecule type" value="Genomic_DNA"/>
</dbReference>
<dbReference type="Pfam" id="PF02416">
    <property type="entry name" value="TatA_B_E"/>
    <property type="match status" value="1"/>
</dbReference>
<protein>
    <recommendedName>
        <fullName evidence="9">Sec-independent protein translocase protein TatB</fullName>
    </recommendedName>
</protein>
<dbReference type="HAMAP" id="MF_00237">
    <property type="entry name" value="TatB"/>
    <property type="match status" value="1"/>
</dbReference>
<comment type="caution">
    <text evidence="12">The sequence shown here is derived from an EMBL/GenBank/DDBJ whole genome shotgun (WGS) entry which is preliminary data.</text>
</comment>
<evidence type="ECO:0000256" key="5">
    <source>
        <dbReference type="ARBA" id="ARBA00022927"/>
    </source>
</evidence>
<evidence type="ECO:0000256" key="9">
    <source>
        <dbReference type="HAMAP-Rule" id="MF_00237"/>
    </source>
</evidence>
<dbReference type="Gene3D" id="1.20.5.3310">
    <property type="match status" value="1"/>
</dbReference>
<keyword evidence="13" id="KW-1185">Reference proteome</keyword>
<reference evidence="12 13" key="1">
    <citation type="submission" date="2023-07" db="EMBL/GenBank/DDBJ databases">
        <title>Genomic Encyclopedia of Type Strains, Phase IV (KMG-IV): sequencing the most valuable type-strain genomes for metagenomic binning, comparative biology and taxonomic classification.</title>
        <authorList>
            <person name="Goeker M."/>
        </authorList>
    </citation>
    <scope>NUCLEOTIDE SEQUENCE [LARGE SCALE GENOMIC DNA]</scope>
    <source>
        <strain evidence="12 13">DSM 100301</strain>
    </source>
</reference>
<dbReference type="PANTHER" id="PTHR33162:SF1">
    <property type="entry name" value="SEC-INDEPENDENT PROTEIN TRANSLOCASE PROTEIN TATA, CHLOROPLASTIC"/>
    <property type="match status" value="1"/>
</dbReference>
<name>A0ABU0IIF7_9HYPH</name>
<feature type="transmembrane region" description="Helical" evidence="11">
    <location>
        <begin position="6"/>
        <end position="25"/>
    </location>
</feature>
<dbReference type="InterPro" id="IPR018448">
    <property type="entry name" value="TatB"/>
</dbReference>
<keyword evidence="4 9" id="KW-0812">Transmembrane</keyword>
<evidence type="ECO:0000256" key="10">
    <source>
        <dbReference type="SAM" id="MobiDB-lite"/>
    </source>
</evidence>
<keyword evidence="6 9" id="KW-1133">Transmembrane helix</keyword>
<dbReference type="PRINTS" id="PR01506">
    <property type="entry name" value="TATBPROTEIN"/>
</dbReference>
<accession>A0ABU0IIF7</accession>
<dbReference type="RefSeq" id="WP_307159381.1">
    <property type="nucleotide sequence ID" value="NZ_JAUSWH010000013.1"/>
</dbReference>
<sequence>MLDIGWSELLVIAVVLIVVVGPKDLPPMLRAFGKMTTRLRRTAGEFRAQFEEALRESELDDVHRTISDAQRFNPANALREAINPLREIGQELKADLERSTQAPSFPVDDGHEPPSALAQPMTADDLPPLGAPAAGDPVVSSKPADPQASAAKPAAVTAVGTAAPAAAEDVKAKPARARKPKPAASDAVSPVAVEEKPLAKRRKSVAAKPALVAPEPVVEAAKPRKPRAAKPKAALEPEKTVVVEGEVITPKKRVAKKKPLSGKDTA</sequence>
<evidence type="ECO:0000256" key="8">
    <source>
        <dbReference type="ARBA" id="ARBA00023136"/>
    </source>
</evidence>
<dbReference type="PANTHER" id="PTHR33162">
    <property type="entry name" value="SEC-INDEPENDENT PROTEIN TRANSLOCASE PROTEIN TATA, CHLOROPLASTIC"/>
    <property type="match status" value="1"/>
</dbReference>
<evidence type="ECO:0000313" key="12">
    <source>
        <dbReference type="EMBL" id="MDQ0457205.1"/>
    </source>
</evidence>
<keyword evidence="7 9" id="KW-0811">Translocation</keyword>
<dbReference type="NCBIfam" id="TIGR01410">
    <property type="entry name" value="tatB"/>
    <property type="match status" value="1"/>
</dbReference>
<evidence type="ECO:0000256" key="11">
    <source>
        <dbReference type="SAM" id="Phobius"/>
    </source>
</evidence>